<evidence type="ECO:0000313" key="6">
    <source>
        <dbReference type="EMBL" id="ACU73223.1"/>
    </source>
</evidence>
<dbReference type="KEGG" id="cai:Caci_4359"/>
<organism evidence="6 7">
    <name type="scientific">Catenulispora acidiphila (strain DSM 44928 / JCM 14897 / NBRC 102108 / NRRL B-24433 / ID139908)</name>
    <dbReference type="NCBI Taxonomy" id="479433"/>
    <lineage>
        <taxon>Bacteria</taxon>
        <taxon>Bacillati</taxon>
        <taxon>Actinomycetota</taxon>
        <taxon>Actinomycetes</taxon>
        <taxon>Catenulisporales</taxon>
        <taxon>Catenulisporaceae</taxon>
        <taxon>Catenulispora</taxon>
    </lineage>
</organism>
<keyword evidence="7" id="KW-1185">Reference proteome</keyword>
<evidence type="ECO:0000256" key="3">
    <source>
        <dbReference type="ARBA" id="ARBA00023163"/>
    </source>
</evidence>
<dbReference type="SUPFAM" id="SSF46689">
    <property type="entry name" value="Homeodomain-like"/>
    <property type="match status" value="1"/>
</dbReference>
<keyword evidence="1" id="KW-0805">Transcription regulation</keyword>
<dbReference type="AlphaFoldDB" id="C7QJY5"/>
<dbReference type="Pfam" id="PF16859">
    <property type="entry name" value="TetR_C_11"/>
    <property type="match status" value="1"/>
</dbReference>
<dbReference type="SUPFAM" id="SSF48498">
    <property type="entry name" value="Tetracyclin repressor-like, C-terminal domain"/>
    <property type="match status" value="1"/>
</dbReference>
<dbReference type="InterPro" id="IPR050109">
    <property type="entry name" value="HTH-type_TetR-like_transc_reg"/>
</dbReference>
<dbReference type="InterPro" id="IPR009057">
    <property type="entry name" value="Homeodomain-like_sf"/>
</dbReference>
<keyword evidence="3" id="KW-0804">Transcription</keyword>
<feature type="domain" description="HTH tetR-type" evidence="5">
    <location>
        <begin position="15"/>
        <end position="75"/>
    </location>
</feature>
<dbReference type="InterPro" id="IPR036271">
    <property type="entry name" value="Tet_transcr_reg_TetR-rel_C_sf"/>
</dbReference>
<evidence type="ECO:0000256" key="4">
    <source>
        <dbReference type="PROSITE-ProRule" id="PRU00335"/>
    </source>
</evidence>
<feature type="DNA-binding region" description="H-T-H motif" evidence="4">
    <location>
        <begin position="38"/>
        <end position="57"/>
    </location>
</feature>
<name>C7QJY5_CATAD</name>
<dbReference type="InterPro" id="IPR001647">
    <property type="entry name" value="HTH_TetR"/>
</dbReference>
<dbReference type="InParanoid" id="C7QJY5"/>
<evidence type="ECO:0000256" key="2">
    <source>
        <dbReference type="ARBA" id="ARBA00023125"/>
    </source>
</evidence>
<reference evidence="6 7" key="1">
    <citation type="journal article" date="2009" name="Stand. Genomic Sci.">
        <title>Complete genome sequence of Catenulispora acidiphila type strain (ID 139908).</title>
        <authorList>
            <person name="Copeland A."/>
            <person name="Lapidus A."/>
            <person name="Glavina Del Rio T."/>
            <person name="Nolan M."/>
            <person name="Lucas S."/>
            <person name="Chen F."/>
            <person name="Tice H."/>
            <person name="Cheng J.F."/>
            <person name="Bruce D."/>
            <person name="Goodwin L."/>
            <person name="Pitluck S."/>
            <person name="Mikhailova N."/>
            <person name="Pati A."/>
            <person name="Ivanova N."/>
            <person name="Mavromatis K."/>
            <person name="Chen A."/>
            <person name="Palaniappan K."/>
            <person name="Chain P."/>
            <person name="Land M."/>
            <person name="Hauser L."/>
            <person name="Chang Y.J."/>
            <person name="Jeffries C.D."/>
            <person name="Chertkov O."/>
            <person name="Brettin T."/>
            <person name="Detter J.C."/>
            <person name="Han C."/>
            <person name="Ali Z."/>
            <person name="Tindall B.J."/>
            <person name="Goker M."/>
            <person name="Bristow J."/>
            <person name="Eisen J.A."/>
            <person name="Markowitz V."/>
            <person name="Hugenholtz P."/>
            <person name="Kyrpides N.C."/>
            <person name="Klenk H.P."/>
        </authorList>
    </citation>
    <scope>NUCLEOTIDE SEQUENCE [LARGE SCALE GENOMIC DNA]</scope>
    <source>
        <strain evidence="7">DSM 44928 / JCM 14897 / NBRC 102108 / NRRL B-24433 / ID139908</strain>
    </source>
</reference>
<dbReference type="eggNOG" id="COG1309">
    <property type="taxonomic scope" value="Bacteria"/>
</dbReference>
<dbReference type="RefSeq" id="WP_015792952.1">
    <property type="nucleotide sequence ID" value="NC_013131.1"/>
</dbReference>
<dbReference type="EMBL" id="CP001700">
    <property type="protein sequence ID" value="ACU73223.1"/>
    <property type="molecule type" value="Genomic_DNA"/>
</dbReference>
<sequence>MAEQRHHGNRHGRSEDARRAVLQAADDLLVEKGFAGVTIEGVASAAGVAKQTIYRWWGSKTDILLDTFLEDAARDLAPQEHETLAEDLRAHLRRLADFLTTNDAGAVFKALIGHAQHDAAFGERLRTQYLEEQRQRDRAPLDRAIERGELPADVDVPAAVDLLVGPIYHRVLMTGDPVDDRFIDMLVEHFLLSYELGHSEPRGSS</sequence>
<gene>
    <name evidence="6" type="ordered locus">Caci_4359</name>
</gene>
<dbReference type="PANTHER" id="PTHR30055">
    <property type="entry name" value="HTH-TYPE TRANSCRIPTIONAL REGULATOR RUTR"/>
    <property type="match status" value="1"/>
</dbReference>
<accession>C7QJY5</accession>
<keyword evidence="2 4" id="KW-0238">DNA-binding</keyword>
<dbReference type="Gene3D" id="1.10.10.60">
    <property type="entry name" value="Homeodomain-like"/>
    <property type="match status" value="1"/>
</dbReference>
<evidence type="ECO:0000259" key="5">
    <source>
        <dbReference type="PROSITE" id="PS50977"/>
    </source>
</evidence>
<dbReference type="Proteomes" id="UP000000851">
    <property type="component" value="Chromosome"/>
</dbReference>
<proteinExistence type="predicted"/>
<dbReference type="GO" id="GO:0000976">
    <property type="term" value="F:transcription cis-regulatory region binding"/>
    <property type="evidence" value="ECO:0007669"/>
    <property type="project" value="TreeGrafter"/>
</dbReference>
<dbReference type="HOGENOM" id="CLU_069356_25_6_11"/>
<protein>
    <submittedName>
        <fullName evidence="6">Transcriptional regulator, TetR family</fullName>
    </submittedName>
</protein>
<dbReference type="GO" id="GO:0003700">
    <property type="term" value="F:DNA-binding transcription factor activity"/>
    <property type="evidence" value="ECO:0007669"/>
    <property type="project" value="TreeGrafter"/>
</dbReference>
<evidence type="ECO:0000313" key="7">
    <source>
        <dbReference type="Proteomes" id="UP000000851"/>
    </source>
</evidence>
<evidence type="ECO:0000256" key="1">
    <source>
        <dbReference type="ARBA" id="ARBA00023015"/>
    </source>
</evidence>
<dbReference type="PRINTS" id="PR00455">
    <property type="entry name" value="HTHTETR"/>
</dbReference>
<dbReference type="PROSITE" id="PS50977">
    <property type="entry name" value="HTH_TETR_2"/>
    <property type="match status" value="1"/>
</dbReference>
<dbReference type="Pfam" id="PF00440">
    <property type="entry name" value="TetR_N"/>
    <property type="match status" value="1"/>
</dbReference>
<dbReference type="InterPro" id="IPR011075">
    <property type="entry name" value="TetR_C"/>
</dbReference>
<dbReference type="PANTHER" id="PTHR30055:SF148">
    <property type="entry name" value="TETR-FAMILY TRANSCRIPTIONAL REGULATOR"/>
    <property type="match status" value="1"/>
</dbReference>
<dbReference type="Gene3D" id="1.10.357.10">
    <property type="entry name" value="Tetracycline Repressor, domain 2"/>
    <property type="match status" value="1"/>
</dbReference>